<accession>A0A5N0T5D3</accession>
<evidence type="ECO:0000256" key="1">
    <source>
        <dbReference type="ARBA" id="ARBA00004651"/>
    </source>
</evidence>
<evidence type="ECO:0000259" key="9">
    <source>
        <dbReference type="Pfam" id="PF00361"/>
    </source>
</evidence>
<feature type="transmembrane region" description="Helical" evidence="8">
    <location>
        <begin position="411"/>
        <end position="432"/>
    </location>
</feature>
<dbReference type="InterPro" id="IPR050586">
    <property type="entry name" value="CPA3_Na-H_Antiporter_D"/>
</dbReference>
<evidence type="ECO:0000256" key="6">
    <source>
        <dbReference type="ARBA" id="ARBA00023136"/>
    </source>
</evidence>
<organism evidence="10 11">
    <name type="scientific">Marinihelvus fidelis</name>
    <dbReference type="NCBI Taxonomy" id="2613842"/>
    <lineage>
        <taxon>Bacteria</taxon>
        <taxon>Pseudomonadati</taxon>
        <taxon>Pseudomonadota</taxon>
        <taxon>Gammaproteobacteria</taxon>
        <taxon>Chromatiales</taxon>
        <taxon>Wenzhouxiangellaceae</taxon>
        <taxon>Marinihelvus</taxon>
    </lineage>
</organism>
<feature type="transmembrane region" description="Helical" evidence="8">
    <location>
        <begin position="168"/>
        <end position="189"/>
    </location>
</feature>
<evidence type="ECO:0000256" key="4">
    <source>
        <dbReference type="ARBA" id="ARBA00022692"/>
    </source>
</evidence>
<dbReference type="PRINTS" id="PR01434">
    <property type="entry name" value="NADHDHGNASE5"/>
</dbReference>
<comment type="caution">
    <text evidence="10">The sequence shown here is derived from an EMBL/GenBank/DDBJ whole genome shotgun (WGS) entry which is preliminary data.</text>
</comment>
<evidence type="ECO:0000256" key="3">
    <source>
        <dbReference type="ARBA" id="ARBA00022475"/>
    </source>
</evidence>
<comment type="similarity">
    <text evidence="2">Belongs to the CPA3 antiporters (TC 2.A.63) subunit D family.</text>
</comment>
<evidence type="ECO:0000256" key="2">
    <source>
        <dbReference type="ARBA" id="ARBA00005346"/>
    </source>
</evidence>
<evidence type="ECO:0000256" key="7">
    <source>
        <dbReference type="RuleBase" id="RU000320"/>
    </source>
</evidence>
<protein>
    <submittedName>
        <fullName evidence="10">Monovalent cation/H+ antiporter subunit D family protein</fullName>
    </submittedName>
</protein>
<evidence type="ECO:0000256" key="5">
    <source>
        <dbReference type="ARBA" id="ARBA00022989"/>
    </source>
</evidence>
<feature type="transmembrane region" description="Helical" evidence="8">
    <location>
        <begin position="6"/>
        <end position="25"/>
    </location>
</feature>
<sequence length="496" mass="52784">MTGIEPVTALWLAIVVPLVGAVGVALTGRWPNLREAVTLVTGVVLLCIVASLWPVVMAGEVPRLVLVETLPGIPIALSVEPLGMLFALIGSLLWIVTSVYAIGYMRGHHEKNQTRFYTCFAIAIACTMGVAFSDNMFTLFLFYEALTVSTYPLVTHAGTDAAKKGGRVYLGILISTSIVFQLLAIIWTYSVTGNLDFQQGGVFSGDTPAWLIAVLYALFAFGIGKAALMPFHRWLPAAMVAPTPVSALLHAVAVVKAGVFTVLKVTVYLFGLDTITGAGANEWLLYVAGATILLASLVAMTKDNLKARLAYSTVSQLGYIVLGALLVTQLGIIGGAMHIATHAFGKITLFFAAGAIMVAAHKTEVSQLDGLGKRMPWTFAAFTIGALSIIGLPPLAGMWSKWFLALATIETHHWVLLGILMVSSLLNIFYLLSIPMRAYFRTAPAGGHDDDHHGGGEAPLACLLAMAFTSLGCIVLFFFPGPLYELAAMIVPGVTP</sequence>
<dbReference type="Pfam" id="PF00361">
    <property type="entry name" value="Proton_antipo_M"/>
    <property type="match status" value="1"/>
</dbReference>
<keyword evidence="11" id="KW-1185">Reference proteome</keyword>
<feature type="transmembrane region" description="Helical" evidence="8">
    <location>
        <begin position="313"/>
        <end position="333"/>
    </location>
</feature>
<feature type="transmembrane region" description="Helical" evidence="8">
    <location>
        <begin position="339"/>
        <end position="359"/>
    </location>
</feature>
<feature type="transmembrane region" description="Helical" evidence="8">
    <location>
        <begin position="283"/>
        <end position="301"/>
    </location>
</feature>
<feature type="transmembrane region" description="Helical" evidence="8">
    <location>
        <begin position="37"/>
        <end position="56"/>
    </location>
</feature>
<feature type="domain" description="NADH:quinone oxidoreductase/Mrp antiporter transmembrane" evidence="9">
    <location>
        <begin position="133"/>
        <end position="426"/>
    </location>
</feature>
<dbReference type="PANTHER" id="PTHR42703:SF1">
    <property type="entry name" value="NA(+)_H(+) ANTIPORTER SUBUNIT D1"/>
    <property type="match status" value="1"/>
</dbReference>
<name>A0A5N0T5D3_9GAMM</name>
<feature type="transmembrane region" description="Helical" evidence="8">
    <location>
        <begin position="209"/>
        <end position="228"/>
    </location>
</feature>
<evidence type="ECO:0000313" key="11">
    <source>
        <dbReference type="Proteomes" id="UP000325372"/>
    </source>
</evidence>
<feature type="transmembrane region" description="Helical" evidence="8">
    <location>
        <begin position="139"/>
        <end position="156"/>
    </location>
</feature>
<dbReference type="RefSeq" id="WP_150864955.1">
    <property type="nucleotide sequence ID" value="NZ_VYXP01000008.1"/>
</dbReference>
<feature type="transmembrane region" description="Helical" evidence="8">
    <location>
        <begin position="84"/>
        <end position="104"/>
    </location>
</feature>
<evidence type="ECO:0000313" key="10">
    <source>
        <dbReference type="EMBL" id="KAA9130290.1"/>
    </source>
</evidence>
<keyword evidence="6 8" id="KW-0472">Membrane</keyword>
<dbReference type="AlphaFoldDB" id="A0A5N0T5D3"/>
<keyword evidence="3" id="KW-1003">Cell membrane</keyword>
<proteinExistence type="inferred from homology"/>
<feature type="transmembrane region" description="Helical" evidence="8">
    <location>
        <begin position="116"/>
        <end position="133"/>
    </location>
</feature>
<keyword evidence="5 8" id="KW-1133">Transmembrane helix</keyword>
<dbReference type="InterPro" id="IPR001750">
    <property type="entry name" value="ND/Mrp_TM"/>
</dbReference>
<comment type="subcellular location">
    <subcellularLocation>
        <location evidence="1">Cell membrane</location>
        <topology evidence="1">Multi-pass membrane protein</topology>
    </subcellularLocation>
    <subcellularLocation>
        <location evidence="7">Membrane</location>
        <topology evidence="7">Multi-pass membrane protein</topology>
    </subcellularLocation>
</comment>
<gene>
    <name evidence="10" type="ORF">F3N42_13205</name>
</gene>
<dbReference type="Proteomes" id="UP000325372">
    <property type="component" value="Unassembled WGS sequence"/>
</dbReference>
<feature type="transmembrane region" description="Helical" evidence="8">
    <location>
        <begin position="460"/>
        <end position="479"/>
    </location>
</feature>
<reference evidence="10 11" key="1">
    <citation type="submission" date="2019-09" db="EMBL/GenBank/DDBJ databases">
        <title>Wenzhouxiangella sp. Genome sequencing and assembly.</title>
        <authorList>
            <person name="Zhang R."/>
        </authorList>
    </citation>
    <scope>NUCLEOTIDE SEQUENCE [LARGE SCALE GENOMIC DNA]</scope>
    <source>
        <strain evidence="10 11">W260</strain>
    </source>
</reference>
<feature type="transmembrane region" description="Helical" evidence="8">
    <location>
        <begin position="379"/>
        <end position="399"/>
    </location>
</feature>
<keyword evidence="4 7" id="KW-0812">Transmembrane</keyword>
<dbReference type="EMBL" id="VYXP01000008">
    <property type="protein sequence ID" value="KAA9130290.1"/>
    <property type="molecule type" value="Genomic_DNA"/>
</dbReference>
<feature type="transmembrane region" description="Helical" evidence="8">
    <location>
        <begin position="248"/>
        <end position="271"/>
    </location>
</feature>
<dbReference type="PANTHER" id="PTHR42703">
    <property type="entry name" value="NADH DEHYDROGENASE"/>
    <property type="match status" value="1"/>
</dbReference>
<dbReference type="GO" id="GO:0005886">
    <property type="term" value="C:plasma membrane"/>
    <property type="evidence" value="ECO:0007669"/>
    <property type="project" value="UniProtKB-SubCell"/>
</dbReference>
<evidence type="ECO:0000256" key="8">
    <source>
        <dbReference type="SAM" id="Phobius"/>
    </source>
</evidence>